<evidence type="ECO:0000259" key="15">
    <source>
        <dbReference type="Pfam" id="PF00757"/>
    </source>
</evidence>
<dbReference type="EC" id="2.7.10.1" evidence="2"/>
<protein>
    <recommendedName>
        <fullName evidence="2">receptor protein-tyrosine kinase</fullName>
        <ecNumber evidence="2">2.7.10.1</ecNumber>
    </recommendedName>
</protein>
<dbReference type="InterPro" id="IPR009030">
    <property type="entry name" value="Growth_fac_rcpt_cys_sf"/>
</dbReference>
<name>A0A0K8VNM9_BACLA</name>
<dbReference type="CDD" id="cd00064">
    <property type="entry name" value="FU"/>
    <property type="match status" value="1"/>
</dbReference>
<dbReference type="EMBL" id="GDHF01011856">
    <property type="protein sequence ID" value="JAI40458.1"/>
    <property type="molecule type" value="Transcribed_RNA"/>
</dbReference>
<keyword evidence="13" id="KW-0325">Glycoprotein</keyword>
<organism evidence="17">
    <name type="scientific">Bactrocera latifrons</name>
    <name type="common">Malaysian fruit fly</name>
    <name type="synonym">Chaetodacus latifrons</name>
    <dbReference type="NCBI Taxonomy" id="174628"/>
    <lineage>
        <taxon>Eukaryota</taxon>
        <taxon>Metazoa</taxon>
        <taxon>Ecdysozoa</taxon>
        <taxon>Arthropoda</taxon>
        <taxon>Hexapoda</taxon>
        <taxon>Insecta</taxon>
        <taxon>Pterygota</taxon>
        <taxon>Neoptera</taxon>
        <taxon>Endopterygota</taxon>
        <taxon>Diptera</taxon>
        <taxon>Brachycera</taxon>
        <taxon>Muscomorpha</taxon>
        <taxon>Tephritoidea</taxon>
        <taxon>Tephritidae</taxon>
        <taxon>Bactrocera</taxon>
        <taxon>Bactrocera</taxon>
    </lineage>
</organism>
<evidence type="ECO:0000313" key="17">
    <source>
        <dbReference type="EMBL" id="JAI40458.1"/>
    </source>
</evidence>
<sequence length="349" mass="39496">MPTLSAPHTRSIAKRRRQQQCATKNLCHNNSSYSLSSICAPHMACGNHKFLLILFISTVGLLLTVSRLPTVNAATNPRVAPRPVRTEPGECRSIDIRNDCESFEQLHNCTIIRGFLLIVQIPAEDYETKKPCHHENYTFPLLREISDFLIFHDVRGLRSIRNLFPNLAVIRGRRLFLNYALGITNMPDLEALEFSSLIAIQRGHIYINNCPKLCNVDKIDFDRITLSVGENHVFSMAPEDCPKKTVCQNCVTEHCWSNDVCQRFENDNLIDAAKGIQHCHSECIGGCYNSSSDGCYTCKSREDHGNCVKECPPDNQKTFFVLLAKIMTLKSAKPLSPKYDAIRLRFSSY</sequence>
<proteinExistence type="predicted"/>
<dbReference type="Pfam" id="PF00757">
    <property type="entry name" value="Furin-like"/>
    <property type="match status" value="1"/>
</dbReference>
<keyword evidence="4" id="KW-0808">Transferase</keyword>
<dbReference type="GO" id="GO:0004714">
    <property type="term" value="F:transmembrane receptor protein tyrosine kinase activity"/>
    <property type="evidence" value="ECO:0007669"/>
    <property type="project" value="UniProtKB-EC"/>
</dbReference>
<evidence type="ECO:0000259" key="16">
    <source>
        <dbReference type="Pfam" id="PF01030"/>
    </source>
</evidence>
<keyword evidence="7" id="KW-0418">Kinase</keyword>
<accession>A0A0K8VNM9</accession>
<dbReference type="GO" id="GO:0005524">
    <property type="term" value="F:ATP binding"/>
    <property type="evidence" value="ECO:0007669"/>
    <property type="project" value="UniProtKB-KW"/>
</dbReference>
<dbReference type="SUPFAM" id="SSF57184">
    <property type="entry name" value="Growth factor receptor domain"/>
    <property type="match status" value="1"/>
</dbReference>
<evidence type="ECO:0000256" key="1">
    <source>
        <dbReference type="ARBA" id="ARBA00004479"/>
    </source>
</evidence>
<evidence type="ECO:0000256" key="14">
    <source>
        <dbReference type="ARBA" id="ARBA00051243"/>
    </source>
</evidence>
<evidence type="ECO:0000256" key="11">
    <source>
        <dbReference type="ARBA" id="ARBA00023137"/>
    </source>
</evidence>
<keyword evidence="3" id="KW-0597">Phosphoprotein</keyword>
<evidence type="ECO:0000256" key="6">
    <source>
        <dbReference type="ARBA" id="ARBA00022741"/>
    </source>
</evidence>
<evidence type="ECO:0000256" key="2">
    <source>
        <dbReference type="ARBA" id="ARBA00011902"/>
    </source>
</evidence>
<keyword evidence="6" id="KW-0547">Nucleotide-binding</keyword>
<dbReference type="InterPro" id="IPR000494">
    <property type="entry name" value="Rcpt_L-dom"/>
</dbReference>
<reference evidence="17" key="1">
    <citation type="submission" date="2015-06" db="EMBL/GenBank/DDBJ databases">
        <authorList>
            <person name="Hoefler B.C."/>
            <person name="Straight P.D."/>
        </authorList>
    </citation>
    <scope>NUCLEOTIDE SEQUENCE</scope>
</reference>
<evidence type="ECO:0000256" key="13">
    <source>
        <dbReference type="ARBA" id="ARBA00023180"/>
    </source>
</evidence>
<evidence type="ECO:0000256" key="8">
    <source>
        <dbReference type="ARBA" id="ARBA00022840"/>
    </source>
</evidence>
<dbReference type="SMART" id="SM00261">
    <property type="entry name" value="FU"/>
    <property type="match status" value="1"/>
</dbReference>
<comment type="subcellular location">
    <subcellularLocation>
        <location evidence="1">Membrane</location>
        <topology evidence="1">Single-pass type I membrane protein</topology>
    </subcellularLocation>
</comment>
<evidence type="ECO:0000256" key="4">
    <source>
        <dbReference type="ARBA" id="ARBA00022679"/>
    </source>
</evidence>
<keyword evidence="10" id="KW-0472">Membrane</keyword>
<evidence type="ECO:0000256" key="10">
    <source>
        <dbReference type="ARBA" id="ARBA00023136"/>
    </source>
</evidence>
<comment type="catalytic activity">
    <reaction evidence="14">
        <text>L-tyrosyl-[protein] + ATP = O-phospho-L-tyrosyl-[protein] + ADP + H(+)</text>
        <dbReference type="Rhea" id="RHEA:10596"/>
        <dbReference type="Rhea" id="RHEA-COMP:10136"/>
        <dbReference type="Rhea" id="RHEA-COMP:20101"/>
        <dbReference type="ChEBI" id="CHEBI:15378"/>
        <dbReference type="ChEBI" id="CHEBI:30616"/>
        <dbReference type="ChEBI" id="CHEBI:46858"/>
        <dbReference type="ChEBI" id="CHEBI:61978"/>
        <dbReference type="ChEBI" id="CHEBI:456216"/>
        <dbReference type="EC" id="2.7.10.1"/>
    </reaction>
</comment>
<dbReference type="SUPFAM" id="SSF52058">
    <property type="entry name" value="L domain-like"/>
    <property type="match status" value="1"/>
</dbReference>
<keyword evidence="9" id="KW-1133">Transmembrane helix</keyword>
<dbReference type="AlphaFoldDB" id="A0A0K8VNM9"/>
<keyword evidence="8" id="KW-0067">ATP-binding</keyword>
<dbReference type="Gene3D" id="3.80.20.20">
    <property type="entry name" value="Receptor L-domain"/>
    <property type="match status" value="1"/>
</dbReference>
<dbReference type="Pfam" id="PF01030">
    <property type="entry name" value="Recep_L_domain"/>
    <property type="match status" value="1"/>
</dbReference>
<gene>
    <name evidence="17" type="primary">ILPR_0</name>
    <name evidence="17" type="ORF">c0_g1_i3</name>
</gene>
<feature type="domain" description="Receptor L-domain" evidence="16">
    <location>
        <begin position="108"/>
        <end position="222"/>
    </location>
</feature>
<dbReference type="InterPro" id="IPR006211">
    <property type="entry name" value="Furin-like_Cys-rich_dom"/>
</dbReference>
<dbReference type="InterPro" id="IPR036941">
    <property type="entry name" value="Rcpt_L-dom_sf"/>
</dbReference>
<keyword evidence="12 17" id="KW-0675">Receptor</keyword>
<evidence type="ECO:0000256" key="5">
    <source>
        <dbReference type="ARBA" id="ARBA00022692"/>
    </source>
</evidence>
<evidence type="ECO:0000256" key="12">
    <source>
        <dbReference type="ARBA" id="ARBA00023170"/>
    </source>
</evidence>
<feature type="domain" description="Furin-like cysteine-rich" evidence="15">
    <location>
        <begin position="241"/>
        <end position="315"/>
    </location>
</feature>
<evidence type="ECO:0000256" key="9">
    <source>
        <dbReference type="ARBA" id="ARBA00022989"/>
    </source>
</evidence>
<keyword evidence="5" id="KW-0812">Transmembrane</keyword>
<evidence type="ECO:0000256" key="7">
    <source>
        <dbReference type="ARBA" id="ARBA00022777"/>
    </source>
</evidence>
<dbReference type="InterPro" id="IPR006212">
    <property type="entry name" value="Furin_repeat"/>
</dbReference>
<evidence type="ECO:0000256" key="3">
    <source>
        <dbReference type="ARBA" id="ARBA00022553"/>
    </source>
</evidence>
<dbReference type="OrthoDB" id="6612654at2759"/>
<keyword evidence="11" id="KW-0829">Tyrosine-protein kinase</keyword>
<dbReference type="GO" id="GO:0016020">
    <property type="term" value="C:membrane"/>
    <property type="evidence" value="ECO:0007669"/>
    <property type="project" value="UniProtKB-SubCell"/>
</dbReference>